<gene>
    <name evidence="9" type="ORF">FE257_009133</name>
</gene>
<dbReference type="Pfam" id="PF20684">
    <property type="entry name" value="Fung_rhodopsin"/>
    <property type="match status" value="1"/>
</dbReference>
<reference evidence="9" key="2">
    <citation type="submission" date="2020-02" db="EMBL/GenBank/DDBJ databases">
        <authorList>
            <person name="Gilchrist C.L.M."/>
            <person name="Chooi Y.-H."/>
        </authorList>
    </citation>
    <scope>NUCLEOTIDE SEQUENCE</scope>
    <source>
        <strain evidence="9">MST-FP2251</strain>
    </source>
</reference>
<evidence type="ECO:0000256" key="4">
    <source>
        <dbReference type="ARBA" id="ARBA00023136"/>
    </source>
</evidence>
<dbReference type="InterPro" id="IPR049326">
    <property type="entry name" value="Rhodopsin_dom_fungi"/>
</dbReference>
<evidence type="ECO:0000256" key="5">
    <source>
        <dbReference type="ARBA" id="ARBA00038359"/>
    </source>
</evidence>
<feature type="transmembrane region" description="Helical" evidence="7">
    <location>
        <begin position="135"/>
        <end position="162"/>
    </location>
</feature>
<evidence type="ECO:0000256" key="3">
    <source>
        <dbReference type="ARBA" id="ARBA00022989"/>
    </source>
</evidence>
<dbReference type="GO" id="GO:0016020">
    <property type="term" value="C:membrane"/>
    <property type="evidence" value="ECO:0007669"/>
    <property type="project" value="UniProtKB-SubCell"/>
</dbReference>
<evidence type="ECO:0000256" key="1">
    <source>
        <dbReference type="ARBA" id="ARBA00004141"/>
    </source>
</evidence>
<reference evidence="9" key="1">
    <citation type="journal article" date="2019" name="Beilstein J. Org. Chem.">
        <title>Nanangenines: drimane sesquiterpenoids as the dominant metabolite cohort of a novel Australian fungus, Aspergillus nanangensis.</title>
        <authorList>
            <person name="Lacey H.J."/>
            <person name="Gilchrist C.L.M."/>
            <person name="Crombie A."/>
            <person name="Kalaitzis J.A."/>
            <person name="Vuong D."/>
            <person name="Rutledge P.J."/>
            <person name="Turner P."/>
            <person name="Pitt J.I."/>
            <person name="Lacey E."/>
            <person name="Chooi Y.H."/>
            <person name="Piggott A.M."/>
        </authorList>
    </citation>
    <scope>NUCLEOTIDE SEQUENCE</scope>
    <source>
        <strain evidence="9">MST-FP2251</strain>
    </source>
</reference>
<dbReference type="EMBL" id="VCAU01000005">
    <property type="protein sequence ID" value="KAF9894160.1"/>
    <property type="molecule type" value="Genomic_DNA"/>
</dbReference>
<dbReference type="InterPro" id="IPR052337">
    <property type="entry name" value="SAT4-like"/>
</dbReference>
<protein>
    <recommendedName>
        <fullName evidence="8">Rhodopsin domain-containing protein</fullName>
    </recommendedName>
</protein>
<dbReference type="Proteomes" id="UP001194746">
    <property type="component" value="Unassembled WGS sequence"/>
</dbReference>
<keyword evidence="4 7" id="KW-0472">Membrane</keyword>
<feature type="transmembrane region" description="Helical" evidence="7">
    <location>
        <begin position="215"/>
        <end position="236"/>
    </location>
</feature>
<feature type="transmembrane region" description="Helical" evidence="7">
    <location>
        <begin position="100"/>
        <end position="123"/>
    </location>
</feature>
<comment type="caution">
    <text evidence="9">The sequence shown here is derived from an EMBL/GenBank/DDBJ whole genome shotgun (WGS) entry which is preliminary data.</text>
</comment>
<feature type="transmembrane region" description="Helical" evidence="7">
    <location>
        <begin position="58"/>
        <end position="80"/>
    </location>
</feature>
<feature type="transmembrane region" description="Helical" evidence="7">
    <location>
        <begin position="25"/>
        <end position="46"/>
    </location>
</feature>
<keyword evidence="10" id="KW-1185">Reference proteome</keyword>
<dbReference type="PANTHER" id="PTHR33048:SF163">
    <property type="entry name" value="INTEGRAL MEMBRANE PROTEIN (AFU_ORTHOLOGUE AFUA_8G05510)"/>
    <property type="match status" value="1"/>
</dbReference>
<feature type="compositionally biased region" description="Polar residues" evidence="6">
    <location>
        <begin position="357"/>
        <end position="369"/>
    </location>
</feature>
<name>A0AAD4GYW8_ASPNN</name>
<sequence>MSSLVIGPPPTGIDLSENRIAQNDGTVAAVMAIATVFVGLRFWARTSKRGASLSYDDWFLLVALAFAYGTGVCCILGGAYGIGKHIWVVDENDVLMSMKIIFAYVVLYATTVPMVKLSVLLLYRRIFRLTWTLYFCAFLSIGYTIAVVTTISLACVPTTFFWTQWVDPLSGGHCRINLYQFYLWNGVANLFTDVIILCLPMPIVWSLQMPKGQKWAISGIFLLGGFVCVATIIRIWSITKMKVSVDITWVIGDAMIWSNVEPCIGIVSACLPTIRPLLQRIPMLRLWGIFGSTRVTGDTGYSGKGIPESDPGSITASANRSAYRSTNGRRNQFRPEDDEVYLTTDVERTNSLRRGESTAQSNGSTSSNHEAIPMQIRVNQNFHWAEENK</sequence>
<organism evidence="9 10">
    <name type="scientific">Aspergillus nanangensis</name>
    <dbReference type="NCBI Taxonomy" id="2582783"/>
    <lineage>
        <taxon>Eukaryota</taxon>
        <taxon>Fungi</taxon>
        <taxon>Dikarya</taxon>
        <taxon>Ascomycota</taxon>
        <taxon>Pezizomycotina</taxon>
        <taxon>Eurotiomycetes</taxon>
        <taxon>Eurotiomycetidae</taxon>
        <taxon>Eurotiales</taxon>
        <taxon>Aspergillaceae</taxon>
        <taxon>Aspergillus</taxon>
        <taxon>Aspergillus subgen. Circumdati</taxon>
    </lineage>
</organism>
<evidence type="ECO:0000259" key="8">
    <source>
        <dbReference type="Pfam" id="PF20684"/>
    </source>
</evidence>
<feature type="compositionally biased region" description="Polar residues" evidence="6">
    <location>
        <begin position="312"/>
        <end position="330"/>
    </location>
</feature>
<dbReference type="AlphaFoldDB" id="A0AAD4GYW8"/>
<evidence type="ECO:0000313" key="9">
    <source>
        <dbReference type="EMBL" id="KAF9894160.1"/>
    </source>
</evidence>
<keyword evidence="3 7" id="KW-1133">Transmembrane helix</keyword>
<evidence type="ECO:0000256" key="2">
    <source>
        <dbReference type="ARBA" id="ARBA00022692"/>
    </source>
</evidence>
<feature type="transmembrane region" description="Helical" evidence="7">
    <location>
        <begin position="182"/>
        <end position="203"/>
    </location>
</feature>
<evidence type="ECO:0000313" key="10">
    <source>
        <dbReference type="Proteomes" id="UP001194746"/>
    </source>
</evidence>
<evidence type="ECO:0000256" key="6">
    <source>
        <dbReference type="SAM" id="MobiDB-lite"/>
    </source>
</evidence>
<evidence type="ECO:0000256" key="7">
    <source>
        <dbReference type="SAM" id="Phobius"/>
    </source>
</evidence>
<feature type="domain" description="Rhodopsin" evidence="8">
    <location>
        <begin position="40"/>
        <end position="280"/>
    </location>
</feature>
<comment type="subcellular location">
    <subcellularLocation>
        <location evidence="1">Membrane</location>
        <topology evidence="1">Multi-pass membrane protein</topology>
    </subcellularLocation>
</comment>
<proteinExistence type="inferred from homology"/>
<feature type="compositionally biased region" description="Basic and acidic residues" evidence="6">
    <location>
        <begin position="345"/>
        <end position="356"/>
    </location>
</feature>
<dbReference type="PANTHER" id="PTHR33048">
    <property type="entry name" value="PTH11-LIKE INTEGRAL MEMBRANE PROTEIN (AFU_ORTHOLOGUE AFUA_5G11245)"/>
    <property type="match status" value="1"/>
</dbReference>
<keyword evidence="2 7" id="KW-0812">Transmembrane</keyword>
<feature type="region of interest" description="Disordered" evidence="6">
    <location>
        <begin position="300"/>
        <end position="372"/>
    </location>
</feature>
<accession>A0AAD4GYW8</accession>
<comment type="similarity">
    <text evidence="5">Belongs to the SAT4 family.</text>
</comment>